<dbReference type="RefSeq" id="WP_317102853.1">
    <property type="nucleotide sequence ID" value="NZ_CP136584.1"/>
</dbReference>
<gene>
    <name evidence="3" type="ORF">RY972_19090</name>
</gene>
<sequence length="567" mass="64462">MTALSRLSNLLGSLSAAEQPFPHSDDLDPVIASLRKHNKFGTGTYIPEDLQQAAVRKFWETQHFETLKDARMVSFSMCVPSRPSGPCIMEDRQRFLAVLDAKTGVDQWVDEPRWYRRCYQGLVRSYFAYDAMIAQTPSIAKQNWGDLRDYLNDRAQNITDKQGNPDWVITAVSNRLVFGEDPCAAYAEDVLSGDMAKIDHLCEQLGVVKSSWFLRELVLAQVRQATQLGYEQFKGLIPRLLELLANNQVLRDRGLILMLDKYASASQPGINEPLRNASVDWWGNPWLPSNETRWGGVVPAARDMVSEWLKREFIEAFFTKLAEDGVGDRRRANFWLRYVKSMDNIQFALGPHAYDSRDRDFIALRTKMKGLYTKLYTNDRSNNAFIMTLGDLVAVEFGGMGNAFYGYDVRKALPFDASCPVETAVNARNSLKNEQRLLWMGHKDGIKGWSRWEDMFEATLKEHFNIHPNAIAKYAPSRTIASTSASVSPPPHVASPPPAFHSRPTQIGQSFSRANLDAYARTHRLKVEDKSDMNGNLWVRTDNSIPSVSKALLDWGFRYKPGKGWWR</sequence>
<evidence type="ECO:0000259" key="2">
    <source>
        <dbReference type="Pfam" id="PF15611"/>
    </source>
</evidence>
<dbReference type="InterPro" id="IPR028943">
    <property type="entry name" value="ZorC_EH_Signature_dom"/>
</dbReference>
<protein>
    <submittedName>
        <fullName evidence="3">EH signature domain-containing protein</fullName>
    </submittedName>
</protein>
<proteinExistence type="predicted"/>
<feature type="region of interest" description="Disordered" evidence="1">
    <location>
        <begin position="483"/>
        <end position="504"/>
    </location>
</feature>
<dbReference type="Pfam" id="PF15611">
    <property type="entry name" value="EH_Signature"/>
    <property type="match status" value="1"/>
</dbReference>
<dbReference type="EMBL" id="CP136584">
    <property type="protein sequence ID" value="WOE66083.1"/>
    <property type="molecule type" value="Genomic_DNA"/>
</dbReference>
<feature type="compositionally biased region" description="Pro residues" evidence="1">
    <location>
        <begin position="488"/>
        <end position="499"/>
    </location>
</feature>
<name>A0ABZ0F9P9_9GAMM</name>
<evidence type="ECO:0000313" key="3">
    <source>
        <dbReference type="EMBL" id="WOE66083.1"/>
    </source>
</evidence>
<organism evidence="3 4">
    <name type="scientific">Aeromonas allosaccharophila</name>
    <dbReference type="NCBI Taxonomy" id="656"/>
    <lineage>
        <taxon>Bacteria</taxon>
        <taxon>Pseudomonadati</taxon>
        <taxon>Pseudomonadota</taxon>
        <taxon>Gammaproteobacteria</taxon>
        <taxon>Aeromonadales</taxon>
        <taxon>Aeromonadaceae</taxon>
        <taxon>Aeromonas</taxon>
    </lineage>
</organism>
<evidence type="ECO:0000256" key="1">
    <source>
        <dbReference type="SAM" id="MobiDB-lite"/>
    </source>
</evidence>
<dbReference type="Proteomes" id="UP001302667">
    <property type="component" value="Chromosome"/>
</dbReference>
<feature type="domain" description="Zorya protein ZorC EH" evidence="2">
    <location>
        <begin position="65"/>
        <end position="453"/>
    </location>
</feature>
<accession>A0ABZ0F9P9</accession>
<evidence type="ECO:0000313" key="4">
    <source>
        <dbReference type="Proteomes" id="UP001302667"/>
    </source>
</evidence>
<reference evidence="3 4" key="1">
    <citation type="submission" date="2023-10" db="EMBL/GenBank/DDBJ databases">
        <title>Genome analysis of psychrotrophic aerobic bacterium Aeromonas allosaccharophila BIM B-1809 isolated from infected fish.</title>
        <authorList>
            <person name="Leanovich S.I."/>
            <person name="Sidarenka A.V."/>
            <person name="Akhremchuk A.E."/>
            <person name="Sikolenko M.A."/>
            <person name="Valentovich L.N."/>
        </authorList>
    </citation>
    <scope>NUCLEOTIDE SEQUENCE [LARGE SCALE GENOMIC DNA]</scope>
    <source>
        <strain evidence="3 4">BIM B-1809</strain>
    </source>
</reference>
<keyword evidence="4" id="KW-1185">Reference proteome</keyword>